<proteinExistence type="predicted"/>
<dbReference type="Proteomes" id="UP001589810">
    <property type="component" value="Unassembled WGS sequence"/>
</dbReference>
<organism evidence="1 2">
    <name type="scientific">Kutzneria chonburiensis</name>
    <dbReference type="NCBI Taxonomy" id="1483604"/>
    <lineage>
        <taxon>Bacteria</taxon>
        <taxon>Bacillati</taxon>
        <taxon>Actinomycetota</taxon>
        <taxon>Actinomycetes</taxon>
        <taxon>Pseudonocardiales</taxon>
        <taxon>Pseudonocardiaceae</taxon>
        <taxon>Kutzneria</taxon>
    </lineage>
</organism>
<name>A0ABV6N6H0_9PSEU</name>
<reference evidence="1 2" key="1">
    <citation type="submission" date="2024-09" db="EMBL/GenBank/DDBJ databases">
        <authorList>
            <person name="Sun Q."/>
            <person name="Mori K."/>
        </authorList>
    </citation>
    <scope>NUCLEOTIDE SEQUENCE [LARGE SCALE GENOMIC DNA]</scope>
    <source>
        <strain evidence="1 2">TBRC 1432</strain>
    </source>
</reference>
<accession>A0ABV6N6H0</accession>
<sequence>MSHRLCTSPHCSVQPRHAAPGRNLCTPCRDQLADVLTVLADHYDECAHELRLGWRRSGERVRGGMIGGIRLSDAILDVRADILSILTSWTAMTVHERGLPAPSRDVHAMTAVLRRNIDWLAAHPAAGDFADEMTDLLACAREVVNPDRAPLLHLGPCPQPGCERPVHATVQTKDRTSRPVISCAAGHTYDADQWRALAA</sequence>
<gene>
    <name evidence="1" type="ORF">ACFFH7_42200</name>
</gene>
<comment type="caution">
    <text evidence="1">The sequence shown here is derived from an EMBL/GenBank/DDBJ whole genome shotgun (WGS) entry which is preliminary data.</text>
</comment>
<dbReference type="RefSeq" id="WP_273937985.1">
    <property type="nucleotide sequence ID" value="NZ_CP097263.1"/>
</dbReference>
<dbReference type="EMBL" id="JBHLUD010000015">
    <property type="protein sequence ID" value="MFC0548180.1"/>
    <property type="molecule type" value="Genomic_DNA"/>
</dbReference>
<protein>
    <submittedName>
        <fullName evidence="1">Uncharacterized protein</fullName>
    </submittedName>
</protein>
<evidence type="ECO:0000313" key="1">
    <source>
        <dbReference type="EMBL" id="MFC0548180.1"/>
    </source>
</evidence>
<evidence type="ECO:0000313" key="2">
    <source>
        <dbReference type="Proteomes" id="UP001589810"/>
    </source>
</evidence>
<keyword evidence="2" id="KW-1185">Reference proteome</keyword>